<dbReference type="PANTHER" id="PTHR36681:SF3">
    <property type="entry name" value="NUCLEAR GTPASE, GERMINAL CENTER-ASSOCIATED, TANDEM DUPLICATE 3"/>
    <property type="match status" value="1"/>
</dbReference>
<proteinExistence type="predicted"/>
<dbReference type="PANTHER" id="PTHR36681">
    <property type="entry name" value="NUCLEAR GTPASE, GERMINAL CENTER-ASSOCIATED, TANDEM DUPLICATE 3"/>
    <property type="match status" value="1"/>
</dbReference>
<dbReference type="InterPro" id="IPR027417">
    <property type="entry name" value="P-loop_NTPase"/>
</dbReference>
<feature type="region of interest" description="Disordered" evidence="1">
    <location>
        <begin position="348"/>
        <end position="375"/>
    </location>
</feature>
<evidence type="ECO:0000259" key="2">
    <source>
        <dbReference type="Pfam" id="PF00350"/>
    </source>
</evidence>
<feature type="domain" description="Dynamin N-terminal" evidence="2">
    <location>
        <begin position="51"/>
        <end position="132"/>
    </location>
</feature>
<name>A0A369K049_HYPMA</name>
<dbReference type="OrthoDB" id="3598281at2759"/>
<reference evidence="3" key="1">
    <citation type="submission" date="2018-04" db="EMBL/GenBank/DDBJ databases">
        <title>Whole genome sequencing of Hypsizygus marmoreus.</title>
        <authorList>
            <person name="Choi I.-G."/>
            <person name="Min B."/>
            <person name="Kim J.-G."/>
            <person name="Kim S."/>
            <person name="Oh Y.-L."/>
            <person name="Kong W.-S."/>
            <person name="Park H."/>
            <person name="Jeong J."/>
            <person name="Song E.-S."/>
        </authorList>
    </citation>
    <scope>NUCLEOTIDE SEQUENCE [LARGE SCALE GENOMIC DNA]</scope>
    <source>
        <strain evidence="3">51987-8</strain>
    </source>
</reference>
<evidence type="ECO:0000313" key="4">
    <source>
        <dbReference type="Proteomes" id="UP000076154"/>
    </source>
</evidence>
<dbReference type="EMBL" id="LUEZ02000023">
    <property type="protein sequence ID" value="RDB26850.1"/>
    <property type="molecule type" value="Genomic_DNA"/>
</dbReference>
<dbReference type="Proteomes" id="UP000076154">
    <property type="component" value="Unassembled WGS sequence"/>
</dbReference>
<sequence length="870" mass="98920">MSSSYSTEDALQDIPKRVEKINQVIDATKAGARRTWKSNLEDCTKPPALTIAVLGGTGAGKSSLLHAILEADIVPTSGNRACTSVITKITYHDGPDHQADVHFISKDWERDLESYVADIRDEYEKKHKKKVTDEARKSWDALTAVYRTLTWKQLVESSNHEFLKDAEKWPSLKCLGTTKHITCDNLSTFSKEPALRLSRIIDWRDLLIYLALGTLMLRGVRWRRTSSKNYIRALRRVKNTIQIGYVSFLMKLSRGIDSISFQASKITFIVTKCDSLSYDEVVKSLQLDDEPEFVELREHLLQMREQTRIAHADEERAFSRRRDFEAVVVPSSAPRMVKAEPLDEMTGLKRLFPEEDESQPSKRPRTESDFGFGGTGAASSVDHEYSIFHELSQARAGLSSAREELESAEYAMKAYCSQRHSQETSEALLEKIMEELDDSFGDTAEAFSVFTVSTWDYQKLAGRTSGTPDCFLNAVDTCIPALQEYCHNLPRRARQEFAQSALVRMRKTAHSILQSFKDVKKDAADRKSLASNWGNGATSLESRLNKAYADQQKKTEQKLKKNFKEGLENVCTSATDLAIEEAIPTMDRLLQDMSWQRLRSVLRRQGRGQGTTWQVDFNDEFASPFLSTTLDSWRFTLDNKFFPSVSTDIKDMSRKLLDEVVASCELRKYPFFPSSHTFRHIGGLSLAQRVQFFSPSPRLSFSAWSSGFKQRAESQADSAIEEAVSALLVLHRRVKCQLDREQKNLSREITDVLRKRLTVGYQKTLAISGKGSVKQQREFLAEYIQNERKDIFKGLNTFVLQRLDNIAQSIGRSVGKGVTEVAEAVHDEMGLLWEQEPEQVENREEVRKTIKEICEELGRLTDLASKWTSD</sequence>
<accession>A0A369K049</accession>
<dbReference type="SUPFAM" id="SSF52540">
    <property type="entry name" value="P-loop containing nucleoside triphosphate hydrolases"/>
    <property type="match status" value="1"/>
</dbReference>
<comment type="caution">
    <text evidence="3">The sequence shown here is derived from an EMBL/GenBank/DDBJ whole genome shotgun (WGS) entry which is preliminary data.</text>
</comment>
<dbReference type="InterPro" id="IPR045063">
    <property type="entry name" value="Dynamin_N"/>
</dbReference>
<evidence type="ECO:0000256" key="1">
    <source>
        <dbReference type="SAM" id="MobiDB-lite"/>
    </source>
</evidence>
<dbReference type="Pfam" id="PF00350">
    <property type="entry name" value="Dynamin_N"/>
    <property type="match status" value="1"/>
</dbReference>
<protein>
    <recommendedName>
        <fullName evidence="2">Dynamin N-terminal domain-containing protein</fullName>
    </recommendedName>
</protein>
<dbReference type="InParanoid" id="A0A369K049"/>
<dbReference type="AlphaFoldDB" id="A0A369K049"/>
<dbReference type="Gene3D" id="3.40.50.300">
    <property type="entry name" value="P-loop containing nucleotide triphosphate hydrolases"/>
    <property type="match status" value="1"/>
</dbReference>
<gene>
    <name evidence="3" type="ORF">Hypma_005324</name>
</gene>
<organism evidence="3 4">
    <name type="scientific">Hypsizygus marmoreus</name>
    <name type="common">White beech mushroom</name>
    <name type="synonym">Agaricus marmoreus</name>
    <dbReference type="NCBI Taxonomy" id="39966"/>
    <lineage>
        <taxon>Eukaryota</taxon>
        <taxon>Fungi</taxon>
        <taxon>Dikarya</taxon>
        <taxon>Basidiomycota</taxon>
        <taxon>Agaricomycotina</taxon>
        <taxon>Agaricomycetes</taxon>
        <taxon>Agaricomycetidae</taxon>
        <taxon>Agaricales</taxon>
        <taxon>Tricholomatineae</taxon>
        <taxon>Lyophyllaceae</taxon>
        <taxon>Hypsizygus</taxon>
    </lineage>
</organism>
<keyword evidence="4" id="KW-1185">Reference proteome</keyword>
<evidence type="ECO:0000313" key="3">
    <source>
        <dbReference type="EMBL" id="RDB26850.1"/>
    </source>
</evidence>